<keyword evidence="2" id="KW-0067">ATP-binding</keyword>
<reference evidence="2 3" key="1">
    <citation type="submission" date="2022-04" db="EMBL/GenBank/DDBJ databases">
        <title>Hymenobacter sp. isolated from the air.</title>
        <authorList>
            <person name="Won M."/>
            <person name="Lee C.-M."/>
            <person name="Woen H.-Y."/>
            <person name="Kwon S.-W."/>
        </authorList>
    </citation>
    <scope>NUCLEOTIDE SEQUENCE [LARGE SCALE GENOMIC DNA]</scope>
    <source>
        <strain evidence="3">5413 J-13</strain>
    </source>
</reference>
<dbReference type="InterPro" id="IPR038727">
    <property type="entry name" value="NadR/Ttd14_AAA_dom"/>
</dbReference>
<organism evidence="2 3">
    <name type="scientific">Hymenobacter aerilatus</name>
    <dbReference type="NCBI Taxonomy" id="2932251"/>
    <lineage>
        <taxon>Bacteria</taxon>
        <taxon>Pseudomonadati</taxon>
        <taxon>Bacteroidota</taxon>
        <taxon>Cytophagia</taxon>
        <taxon>Cytophagales</taxon>
        <taxon>Hymenobacteraceae</taxon>
        <taxon>Hymenobacter</taxon>
    </lineage>
</organism>
<dbReference type="InterPro" id="IPR027417">
    <property type="entry name" value="P-loop_NTPase"/>
</dbReference>
<dbReference type="RefSeq" id="WP_245093650.1">
    <property type="nucleotide sequence ID" value="NZ_CP095053.1"/>
</dbReference>
<dbReference type="CDD" id="cd02019">
    <property type="entry name" value="NK"/>
    <property type="match status" value="1"/>
</dbReference>
<dbReference type="Proteomes" id="UP000829925">
    <property type="component" value="Chromosome"/>
</dbReference>
<evidence type="ECO:0000259" key="1">
    <source>
        <dbReference type="Pfam" id="PF13521"/>
    </source>
</evidence>
<proteinExistence type="predicted"/>
<name>A0A8T9SWW0_9BACT</name>
<dbReference type="GO" id="GO:0005524">
    <property type="term" value="F:ATP binding"/>
    <property type="evidence" value="ECO:0007669"/>
    <property type="project" value="UniProtKB-KW"/>
</dbReference>
<gene>
    <name evidence="2" type="ORF">MUN82_21325</name>
</gene>
<dbReference type="AlphaFoldDB" id="A0A8T9SWW0"/>
<evidence type="ECO:0000313" key="3">
    <source>
        <dbReference type="Proteomes" id="UP000829925"/>
    </source>
</evidence>
<dbReference type="KEGG" id="haei:MUN82_21325"/>
<keyword evidence="2" id="KW-0547">Nucleotide-binding</keyword>
<evidence type="ECO:0000313" key="2">
    <source>
        <dbReference type="EMBL" id="UOR05454.1"/>
    </source>
</evidence>
<dbReference type="InterPro" id="IPR052735">
    <property type="entry name" value="NAD_biosynth-regulator"/>
</dbReference>
<dbReference type="Pfam" id="PF13521">
    <property type="entry name" value="AAA_28"/>
    <property type="match status" value="1"/>
</dbReference>
<accession>A0A8T9SWW0</accession>
<keyword evidence="3" id="KW-1185">Reference proteome</keyword>
<dbReference type="Gene3D" id="3.40.50.300">
    <property type="entry name" value="P-loop containing nucleotide triphosphate hydrolases"/>
    <property type="match status" value="1"/>
</dbReference>
<dbReference type="SUPFAM" id="SSF52540">
    <property type="entry name" value="P-loop containing nucleoside triphosphate hydrolases"/>
    <property type="match status" value="1"/>
</dbReference>
<dbReference type="PANTHER" id="PTHR37512:SF1">
    <property type="entry name" value="NADR_TTD14 AAA DOMAIN-CONTAINING PROTEIN"/>
    <property type="match status" value="1"/>
</dbReference>
<feature type="domain" description="NadR/Ttd14 AAA" evidence="1">
    <location>
        <begin position="3"/>
        <end position="163"/>
    </location>
</feature>
<sequence>MLRVALTGPESTGKSTLSRLLAAYYGTTHAPEYARAYLDQHGPAYTLPDLEAIARGQLVAEQAAAAEATAAGKSVVFFDTDLLVIKIWAEHAFGHCPAWITDHLHQHPHNLTLLLDVDLPWEPDPLREHPDPAQRQYFHAWYQRELRALPGRFAEVSGPPAERLACAVAAVDALLQSASSTQ</sequence>
<protein>
    <submittedName>
        <fullName evidence="2">ATP-binding protein</fullName>
    </submittedName>
</protein>
<dbReference type="EMBL" id="CP095053">
    <property type="protein sequence ID" value="UOR05454.1"/>
    <property type="molecule type" value="Genomic_DNA"/>
</dbReference>
<dbReference type="PANTHER" id="PTHR37512">
    <property type="entry name" value="TRIFUNCTIONAL NAD BIOSYNTHESIS/REGULATOR PROTEIN NADR"/>
    <property type="match status" value="1"/>
</dbReference>